<dbReference type="PROSITE" id="PS51419">
    <property type="entry name" value="RAB"/>
    <property type="match status" value="1"/>
</dbReference>
<sequence>LITVDFALKVVKWTENQMIKLQLWDIAGQERFTSMTRVYYKDAHACVIMFDLTQRSTFQNAVNWKKDLDSKCSLTDGTPVPCLLLANKKEVLILNNHNQYIRFTYQRNDHIKLWDEN</sequence>
<keyword evidence="5" id="KW-1185">Reference proteome</keyword>
<feature type="non-terminal residue" evidence="4">
    <location>
        <position position="117"/>
    </location>
</feature>
<dbReference type="SMR" id="A0A409V726"/>
<feature type="non-terminal residue" evidence="4">
    <location>
        <position position="1"/>
    </location>
</feature>
<evidence type="ECO:0000256" key="2">
    <source>
        <dbReference type="ARBA" id="ARBA00022741"/>
    </source>
</evidence>
<dbReference type="EMBL" id="KV602365">
    <property type="protein sequence ID" value="OPL20690.1"/>
    <property type="molecule type" value="Genomic_DNA"/>
</dbReference>
<dbReference type="SUPFAM" id="SSF52540">
    <property type="entry name" value="P-loop containing nucleoside triphosphate hydrolases"/>
    <property type="match status" value="1"/>
</dbReference>
<proteinExistence type="inferred from homology"/>
<dbReference type="AlphaFoldDB" id="A0A409V726"/>
<dbReference type="GO" id="GO:0045335">
    <property type="term" value="C:phagocytic vesicle"/>
    <property type="evidence" value="ECO:0007669"/>
    <property type="project" value="TreeGrafter"/>
</dbReference>
<reference evidence="4 5" key="1">
    <citation type="journal article" date="2016" name="PLoS ONE">
        <title>A First Insight into the Genome of the Filter-Feeder Mussel Mytilus galloprovincialis.</title>
        <authorList>
            <person name="Murgarella M."/>
            <person name="Puiu D."/>
            <person name="Novoa B."/>
            <person name="Figueras A."/>
            <person name="Posada D."/>
            <person name="Canchaya C."/>
        </authorList>
    </citation>
    <scope>NUCLEOTIDE SEQUENCE [LARGE SCALE GENOMIC DNA]</scope>
    <source>
        <tissue evidence="4">Muscle</tissue>
    </source>
</reference>
<dbReference type="PANTHER" id="PTHR47981">
    <property type="entry name" value="RAB FAMILY"/>
    <property type="match status" value="1"/>
</dbReference>
<dbReference type="GO" id="GO:0008333">
    <property type="term" value="P:endosome to lysosome transport"/>
    <property type="evidence" value="ECO:0007669"/>
    <property type="project" value="TreeGrafter"/>
</dbReference>
<dbReference type="GO" id="GO:0005770">
    <property type="term" value="C:late endosome"/>
    <property type="evidence" value="ECO:0007669"/>
    <property type="project" value="TreeGrafter"/>
</dbReference>
<dbReference type="GO" id="GO:0090385">
    <property type="term" value="P:phagosome-lysosome fusion"/>
    <property type="evidence" value="ECO:0007669"/>
    <property type="project" value="TreeGrafter"/>
</dbReference>
<organism evidence="4 5">
    <name type="scientific">Mytilus galloprovincialis</name>
    <name type="common">Mediterranean mussel</name>
    <dbReference type="NCBI Taxonomy" id="29158"/>
    <lineage>
        <taxon>Eukaryota</taxon>
        <taxon>Metazoa</taxon>
        <taxon>Spiralia</taxon>
        <taxon>Lophotrochozoa</taxon>
        <taxon>Mollusca</taxon>
        <taxon>Bivalvia</taxon>
        <taxon>Autobranchia</taxon>
        <taxon>Pteriomorphia</taxon>
        <taxon>Mytilida</taxon>
        <taxon>Mytiloidea</taxon>
        <taxon>Mytilidae</taxon>
        <taxon>Mytilinae</taxon>
        <taxon>Mytilus</taxon>
    </lineage>
</organism>
<evidence type="ECO:0000256" key="3">
    <source>
        <dbReference type="ARBA" id="ARBA00023134"/>
    </source>
</evidence>
<dbReference type="PANTHER" id="PTHR47981:SF42">
    <property type="entry name" value="RAS-RELATED PROTEIN RAB-7L1-LIKE ISOFORM X1"/>
    <property type="match status" value="1"/>
</dbReference>
<dbReference type="Proteomes" id="UP000266721">
    <property type="component" value="Unassembled WGS sequence"/>
</dbReference>
<dbReference type="Pfam" id="PF00071">
    <property type="entry name" value="Ras"/>
    <property type="match status" value="1"/>
</dbReference>
<dbReference type="PRINTS" id="PR00449">
    <property type="entry name" value="RASTRNSFRMNG"/>
</dbReference>
<evidence type="ECO:0000313" key="5">
    <source>
        <dbReference type="Proteomes" id="UP000266721"/>
    </source>
</evidence>
<keyword evidence="3" id="KW-0342">GTP-binding</keyword>
<comment type="similarity">
    <text evidence="1">Belongs to the small GTPase superfamily. Rab family.</text>
</comment>
<dbReference type="Gene3D" id="3.40.50.300">
    <property type="entry name" value="P-loop containing nucleotide triphosphate hydrolases"/>
    <property type="match status" value="1"/>
</dbReference>
<gene>
    <name evidence="4" type="ORF">AM593_09602</name>
</gene>
<name>A0A409V726_MYTGA</name>
<dbReference type="GO" id="GO:0005764">
    <property type="term" value="C:lysosome"/>
    <property type="evidence" value="ECO:0007669"/>
    <property type="project" value="TreeGrafter"/>
</dbReference>
<dbReference type="GO" id="GO:0003924">
    <property type="term" value="F:GTPase activity"/>
    <property type="evidence" value="ECO:0007669"/>
    <property type="project" value="InterPro"/>
</dbReference>
<dbReference type="InterPro" id="IPR027417">
    <property type="entry name" value="P-loop_NTPase"/>
</dbReference>
<dbReference type="GO" id="GO:0005525">
    <property type="term" value="F:GTP binding"/>
    <property type="evidence" value="ECO:0007669"/>
    <property type="project" value="UniProtKB-KW"/>
</dbReference>
<evidence type="ECO:0000256" key="1">
    <source>
        <dbReference type="ARBA" id="ARBA00006270"/>
    </source>
</evidence>
<evidence type="ECO:0000313" key="4">
    <source>
        <dbReference type="EMBL" id="OPL20690.1"/>
    </source>
</evidence>
<keyword evidence="2" id="KW-0547">Nucleotide-binding</keyword>
<accession>A0A409V726</accession>
<dbReference type="InterPro" id="IPR001806">
    <property type="entry name" value="Small_GTPase"/>
</dbReference>
<protein>
    <submittedName>
        <fullName evidence="4">Ras-related rab-7l1 protein</fullName>
    </submittedName>
</protein>
<dbReference type="SMART" id="SM00175">
    <property type="entry name" value="RAB"/>
    <property type="match status" value="1"/>
</dbReference>